<dbReference type="CDD" id="cd02803">
    <property type="entry name" value="OYE_like_FMN_family"/>
    <property type="match status" value="1"/>
</dbReference>
<evidence type="ECO:0000256" key="1">
    <source>
        <dbReference type="ARBA" id="ARBA00022630"/>
    </source>
</evidence>
<dbReference type="SUPFAM" id="SSF51395">
    <property type="entry name" value="FMN-linked oxidoreductases"/>
    <property type="match status" value="1"/>
</dbReference>
<evidence type="ECO:0000256" key="2">
    <source>
        <dbReference type="ARBA" id="ARBA00023002"/>
    </source>
</evidence>
<keyword evidence="2" id="KW-0560">Oxidoreductase</keyword>
<comment type="caution">
    <text evidence="3">The sequence shown here is derived from an EMBL/GenBank/DDBJ whole genome shotgun (WGS) entry which is preliminary data.</text>
</comment>
<evidence type="ECO:0000313" key="4">
    <source>
        <dbReference type="Proteomes" id="UP000093501"/>
    </source>
</evidence>
<gene>
    <name evidence="3" type="ORF">BCR15_06135</name>
</gene>
<keyword evidence="1" id="KW-0285">Flavoprotein</keyword>
<dbReference type="PANTHER" id="PTHR43656">
    <property type="entry name" value="BINDING OXIDOREDUCTASE, PUTATIVE (AFU_ORTHOLOGUE AFUA_2G08260)-RELATED"/>
    <property type="match status" value="1"/>
</dbReference>
<dbReference type="RefSeq" id="WP_068751960.1">
    <property type="nucleotide sequence ID" value="NZ_LR214441.1"/>
</dbReference>
<dbReference type="GO" id="GO:0010181">
    <property type="term" value="F:FMN binding"/>
    <property type="evidence" value="ECO:0007669"/>
    <property type="project" value="InterPro"/>
</dbReference>
<evidence type="ECO:0000313" key="3">
    <source>
        <dbReference type="EMBL" id="OCL33395.1"/>
    </source>
</evidence>
<dbReference type="Pfam" id="PF00724">
    <property type="entry name" value="Oxidored_FMN"/>
    <property type="match status" value="1"/>
</dbReference>
<dbReference type="EMBL" id="MBQD01000022">
    <property type="protein sequence ID" value="OCL33395.1"/>
    <property type="molecule type" value="Genomic_DNA"/>
</dbReference>
<sequence length="358" mass="37995">MTQLSDPIQFAHGVAWRNRLALAPLTNKQSNPDGSLSDMEIDWLLARARHGFGMVMTAAAYVAQAGKAWDGQLGVSDDAQLPGLERLASGLRLAGAASLVQLQHGGSKGSTAISGEPLVAPYEDTETGARALTVDEIHGLVDDFASAAARAERAGFDGVQLHGAHGYLLCQFLDGRNVRDDGYGGSLEGKARVIRDTIDAVRAATSPQFHVGLRLSTERFGLTTDEMVQLSADLMREGQLDHLDLSLWDVTKLPEGAHASAAPLVTHFVDLPRGDTRLGIAGKVVDGPSARAALATGADFVDIGRAAIADQFIAERILADGDYAGPTFPVTRQSLRDNTVGEPFVEYFATGWPQLVAD</sequence>
<dbReference type="InterPro" id="IPR051799">
    <property type="entry name" value="NADH_flavin_oxidoreductase"/>
</dbReference>
<keyword evidence="4" id="KW-1185">Reference proteome</keyword>
<accession>A0A1C0ALM0</accession>
<dbReference type="Proteomes" id="UP000093501">
    <property type="component" value="Unassembled WGS sequence"/>
</dbReference>
<dbReference type="GO" id="GO:0016491">
    <property type="term" value="F:oxidoreductase activity"/>
    <property type="evidence" value="ECO:0007669"/>
    <property type="project" value="UniProtKB-KW"/>
</dbReference>
<dbReference type="Gene3D" id="3.20.20.70">
    <property type="entry name" value="Aldolase class I"/>
    <property type="match status" value="1"/>
</dbReference>
<reference evidence="4" key="1">
    <citation type="submission" date="2016-07" db="EMBL/GenBank/DDBJ databases">
        <authorList>
            <person name="Florea S."/>
            <person name="Webb J.S."/>
            <person name="Jaromczyk J."/>
            <person name="Schardl C.L."/>
        </authorList>
    </citation>
    <scope>NUCLEOTIDE SEQUENCE [LARGE SCALE GENOMIC DNA]</scope>
    <source>
        <strain evidence="4">IPBSL-7</strain>
    </source>
</reference>
<dbReference type="PANTHER" id="PTHR43656:SF2">
    <property type="entry name" value="BINDING OXIDOREDUCTASE, PUTATIVE (AFU_ORTHOLOGUE AFUA_2G08260)-RELATED"/>
    <property type="match status" value="1"/>
</dbReference>
<dbReference type="AlphaFoldDB" id="A0A1C0ALM0"/>
<protein>
    <submittedName>
        <fullName evidence="3">NADH:flavin oxidoreductase</fullName>
    </submittedName>
</protein>
<name>A0A1C0ALM0_9ACTN</name>
<dbReference type="InterPro" id="IPR001155">
    <property type="entry name" value="OxRdtase_FMN_N"/>
</dbReference>
<dbReference type="InterPro" id="IPR013785">
    <property type="entry name" value="Aldolase_TIM"/>
</dbReference>
<organism evidence="3 4">
    <name type="scientific">Tessaracoccus lapidicaptus</name>
    <dbReference type="NCBI Taxonomy" id="1427523"/>
    <lineage>
        <taxon>Bacteria</taxon>
        <taxon>Bacillati</taxon>
        <taxon>Actinomycetota</taxon>
        <taxon>Actinomycetes</taxon>
        <taxon>Propionibacteriales</taxon>
        <taxon>Propionibacteriaceae</taxon>
        <taxon>Tessaracoccus</taxon>
    </lineage>
</organism>
<proteinExistence type="predicted"/>